<comment type="caution">
    <text evidence="2">The sequence shown here is derived from an EMBL/GenBank/DDBJ whole genome shotgun (WGS) entry which is preliminary data.</text>
</comment>
<feature type="domain" description="Fibronectin type-III" evidence="1">
    <location>
        <begin position="792"/>
        <end position="884"/>
    </location>
</feature>
<sequence>MVRITKTCIILLCLCMFLLILSGDTYARRARTEKNALEQKEFRNDELYISQTNIPLQQIIDKLQNRIEWQSFITANKGGYIYIDPRSGRPSSITYVFPMIPGTGENNAITLATLEHSLGYQVTEINERVVEDIVTAFLRRHAALLAINLDEIEHMRNTSVTDFLWQVYIKRQVNGIPVRDANIVMTINHGNLVVWGLEKWGDVDINLVPSISKDNAINAGMSYIGGQLATDTFTATPHLEIIPVSSSGNGLLGEDYDHRLVWAFAFKRDGFVNNWELLVDAHTGQVISMRDLNLYATRKIVGATYAKTNDDCCPQGCPVFGAAMSYTNTGFASPNNYTSLSGQYEYTSGTATTTLNGDYVLVSDNCGSISESSATGDIDLGGLVNQHDCTIPSGHSAGDTFSSRTAAAEVAQINRMTRSWINNSWCDNTQMTSNMNINNTCNAYYSGNTINFYRSGGGCRNTGEEVASIDHEWAHGLDDNDANGNISNPGEVYADMMSIIKLHAFCPDPGWWWTANMGCGAWTCPTNPSSTAYYCDGYGDCCLTCTGLRSLDWADHVSGVPHTPANFNCVYCSGGLGPCGKEEHCENAPGAEAGWDLAARDLQAAPFNYSKQTAFMITTKLYIQGSGNVTTWHSCNCTSGTSDGCAASAGYMQWLAADDDNGNVNNGTPHMTAIYAAFNRHAIACATPTPQNTGCSTGPTQTPVLTVTTTSMSANLSWTAVPGASSYYVFKGTGTWACDMEKVRIATVTGTSYVDTTLDCHPTAYAVMAVGSTANCFSPMSACAEVTPPYPGPSNVTATPTGPGQVTVNWTAVPGATAYNVYRRYTVCGAETESQIATNVTGTTYVDNSALVGVTNYYGVTTISSCESSKSAWASCDPTGTCSLTPCFSGATSATNNQTSNCAITLTWDAGSSSCSSYPTLTYAVYRSTDPAFVPGPSNLLASCVPGTSYQDSTPNFGTTYYYVVRAEDSRTGGAGPCNGGNMDTNVVKVNAAASGPATVLFSDGFESGVGNWTISAQWQTSTTNSHNGTYSVWSNNLNNRNCDTITKTTAVAIPSGAVLPRLHFWTVHNIESGYDAGIVFGSPNGSTWTKLTVIPPYPGATNTSARACLGTNPQPAFSGSNMTWTEYQVDLTTYAGGNFQPRFTYATDGSVANGGWYIDDVTVDYGSTCTTSSPPGKVLNTLTVNKVSGNPVLNWTAPGGSCTVTAYGVYRGSLPFTAYNHTQLNCNVAGTTHTDSSATNSYYYLVVPNNAADEGSYGLDSAGSQIPQASSPCKTQNLTACN</sequence>
<protein>
    <recommendedName>
        <fullName evidence="1">Fibronectin type-III domain-containing protein</fullName>
    </recommendedName>
</protein>
<name>A0A1F5VXC8_9BACT</name>
<dbReference type="SUPFAM" id="SSF49265">
    <property type="entry name" value="Fibronectin type III"/>
    <property type="match status" value="1"/>
</dbReference>
<evidence type="ECO:0000313" key="2">
    <source>
        <dbReference type="EMBL" id="OGF68079.1"/>
    </source>
</evidence>
<dbReference type="Pfam" id="PF20773">
    <property type="entry name" value="InhA-like_MAM"/>
    <property type="match status" value="1"/>
</dbReference>
<reference evidence="2 3" key="1">
    <citation type="journal article" date="2016" name="Nat. Commun.">
        <title>Thousands of microbial genomes shed light on interconnected biogeochemical processes in an aquifer system.</title>
        <authorList>
            <person name="Anantharaman K."/>
            <person name="Brown C.T."/>
            <person name="Hug L.A."/>
            <person name="Sharon I."/>
            <person name="Castelle C.J."/>
            <person name="Probst A.J."/>
            <person name="Thomas B.C."/>
            <person name="Singh A."/>
            <person name="Wilkins M.J."/>
            <person name="Karaoz U."/>
            <person name="Brodie E.L."/>
            <person name="Williams K.H."/>
            <person name="Hubbard S.S."/>
            <person name="Banfield J.F."/>
        </authorList>
    </citation>
    <scope>NUCLEOTIDE SEQUENCE [LARGE SCALE GENOMIC DNA]</scope>
</reference>
<organism evidence="2 3">
    <name type="scientific">Candidatus Fischerbacteria bacterium RBG_13_37_8</name>
    <dbReference type="NCBI Taxonomy" id="1817863"/>
    <lineage>
        <taxon>Bacteria</taxon>
        <taxon>Candidatus Fischeribacteriota</taxon>
    </lineage>
</organism>
<evidence type="ECO:0000313" key="3">
    <source>
        <dbReference type="Proteomes" id="UP000178943"/>
    </source>
</evidence>
<dbReference type="PROSITE" id="PS50853">
    <property type="entry name" value="FN3"/>
    <property type="match status" value="1"/>
</dbReference>
<dbReference type="SUPFAM" id="SSF55486">
    <property type="entry name" value="Metalloproteases ('zincins'), catalytic domain"/>
    <property type="match status" value="1"/>
</dbReference>
<evidence type="ECO:0000259" key="1">
    <source>
        <dbReference type="PROSITE" id="PS50853"/>
    </source>
</evidence>
<dbReference type="STRING" id="1817863.A2Y62_19690"/>
<dbReference type="Proteomes" id="UP000178943">
    <property type="component" value="Unassembled WGS sequence"/>
</dbReference>
<gene>
    <name evidence="2" type="ORF">A2Y62_19690</name>
</gene>
<accession>A0A1F5VXC8</accession>
<dbReference type="InterPro" id="IPR003961">
    <property type="entry name" value="FN3_dom"/>
</dbReference>
<dbReference type="Gene3D" id="2.60.40.10">
    <property type="entry name" value="Immunoglobulins"/>
    <property type="match status" value="4"/>
</dbReference>
<dbReference type="InterPro" id="IPR036116">
    <property type="entry name" value="FN3_sf"/>
</dbReference>
<dbReference type="EMBL" id="MFGW01000023">
    <property type="protein sequence ID" value="OGF68079.1"/>
    <property type="molecule type" value="Genomic_DNA"/>
</dbReference>
<dbReference type="InterPro" id="IPR013783">
    <property type="entry name" value="Ig-like_fold"/>
</dbReference>
<proteinExistence type="predicted"/>